<evidence type="ECO:0000313" key="2">
    <source>
        <dbReference type="Proteomes" id="UP001487740"/>
    </source>
</evidence>
<evidence type="ECO:0000313" key="1">
    <source>
        <dbReference type="EMBL" id="KAK8375547.1"/>
    </source>
</evidence>
<dbReference type="EMBL" id="JARAKH010000049">
    <property type="protein sequence ID" value="KAK8375547.1"/>
    <property type="molecule type" value="Genomic_DNA"/>
</dbReference>
<sequence length="148" mass="16303">MRTRLRRGDSNWVYAAALPGPKVFGDQSTFVVVVVCDPLLVVPRVVVVVAPMPQVVICISRRKCVRLLVCRFDWEKACVSCSTPVLSSSGRACGAIDCLHPRRLLLPRYLLLLIKPRNCKVPPAAAITCDPRGITKGEEPADLHLLVF</sequence>
<comment type="caution">
    <text evidence="1">The sequence shown here is derived from an EMBL/GenBank/DDBJ whole genome shotgun (WGS) entry which is preliminary data.</text>
</comment>
<dbReference type="Proteomes" id="UP001487740">
    <property type="component" value="Unassembled WGS sequence"/>
</dbReference>
<reference evidence="1 2" key="1">
    <citation type="submission" date="2023-03" db="EMBL/GenBank/DDBJ databases">
        <title>High-quality genome of Scylla paramamosain provides insights in environmental adaptation.</title>
        <authorList>
            <person name="Zhang L."/>
        </authorList>
    </citation>
    <scope>NUCLEOTIDE SEQUENCE [LARGE SCALE GENOMIC DNA]</scope>
    <source>
        <strain evidence="1">LZ_2023a</strain>
        <tissue evidence="1">Muscle</tissue>
    </source>
</reference>
<keyword evidence="2" id="KW-1185">Reference proteome</keyword>
<gene>
    <name evidence="1" type="ORF">O3P69_008398</name>
</gene>
<proteinExistence type="predicted"/>
<accession>A0AAW0SN62</accession>
<protein>
    <submittedName>
        <fullName evidence="1">Uncharacterized protein</fullName>
    </submittedName>
</protein>
<dbReference type="AlphaFoldDB" id="A0AAW0SN62"/>
<name>A0AAW0SN62_SCYPA</name>
<organism evidence="1 2">
    <name type="scientific">Scylla paramamosain</name>
    <name type="common">Mud crab</name>
    <dbReference type="NCBI Taxonomy" id="85552"/>
    <lineage>
        <taxon>Eukaryota</taxon>
        <taxon>Metazoa</taxon>
        <taxon>Ecdysozoa</taxon>
        <taxon>Arthropoda</taxon>
        <taxon>Crustacea</taxon>
        <taxon>Multicrustacea</taxon>
        <taxon>Malacostraca</taxon>
        <taxon>Eumalacostraca</taxon>
        <taxon>Eucarida</taxon>
        <taxon>Decapoda</taxon>
        <taxon>Pleocyemata</taxon>
        <taxon>Brachyura</taxon>
        <taxon>Eubrachyura</taxon>
        <taxon>Portunoidea</taxon>
        <taxon>Portunidae</taxon>
        <taxon>Portuninae</taxon>
        <taxon>Scylla</taxon>
    </lineage>
</organism>